<evidence type="ECO:0000313" key="2">
    <source>
        <dbReference type="EMBL" id="QSP94473.1"/>
    </source>
</evidence>
<proteinExistence type="predicted"/>
<dbReference type="Proteomes" id="UP000663555">
    <property type="component" value="Chromosome"/>
</dbReference>
<evidence type="ECO:0000313" key="3">
    <source>
        <dbReference type="Proteomes" id="UP000663555"/>
    </source>
</evidence>
<evidence type="ECO:0000256" key="1">
    <source>
        <dbReference type="SAM" id="Phobius"/>
    </source>
</evidence>
<keyword evidence="3" id="KW-1185">Reference proteome</keyword>
<name>A0ABX7MW57_9GAMM</name>
<dbReference type="RefSeq" id="WP_206643693.1">
    <property type="nucleotide sequence ID" value="NZ_CP071247.1"/>
</dbReference>
<gene>
    <name evidence="2" type="ORF">LPB19_15030</name>
</gene>
<sequence>MTVDRNECVFLTRSGLKRLEATGVLESIPTDSCYTEDFIDRLNDHDFSGMSDYSNEIFFYHYVRLLEFSEVLKSSACSRFSLFARVLDKNLFIRAKAEAGKQVSLIIRMLTTLLSFFVFIFSVISIVLLSFLLPFYLVRRKESDITLEFDVNRKVVFLIRSKAAYQKCRLSIEREISAVTLVDNFGGLNVPGVSIYSVVCWKNIFKISLMSAFHALRDIKNILKDGRVMLGRSCALALFPGYLKRIAHKAVYESCLDEVVRLSPRAVFYTGDKDDRFALLQTKVCHREKKELVCLPHGLEYGFRFPGGLAGTTFYCFTPEAASFLNRLYHEDKFLYVGSVVDSMYGVGGESKFAKLVERVCFFTEPRNPEVNYRIIEELTGRNVSVSIKLHPLETASNYKNRFPNVEQIEDLDEAMRSSVCIARKSTVLLESSRRGVKAIAALVNDKDRAYVMKIFPSLCSENIFKAFTFDELQELL</sequence>
<accession>A0ABX7MW57</accession>
<reference evidence="2 3" key="1">
    <citation type="submission" date="2021-03" db="EMBL/GenBank/DDBJ databases">
        <title>Genome sequencing of Marinobacter sp. LPB0319.</title>
        <authorList>
            <person name="Kim J."/>
        </authorList>
    </citation>
    <scope>NUCLEOTIDE SEQUENCE [LARGE SCALE GENOMIC DNA]</scope>
    <source>
        <strain evidence="2 3">LPB0319</strain>
    </source>
</reference>
<feature type="transmembrane region" description="Helical" evidence="1">
    <location>
        <begin position="113"/>
        <end position="137"/>
    </location>
</feature>
<keyword evidence="1" id="KW-1133">Transmembrane helix</keyword>
<organism evidence="2 3">
    <name type="scientific">Marinobacter salinisoli</name>
    <dbReference type="NCBI Taxonomy" id="2769486"/>
    <lineage>
        <taxon>Bacteria</taxon>
        <taxon>Pseudomonadati</taxon>
        <taxon>Pseudomonadota</taxon>
        <taxon>Gammaproteobacteria</taxon>
        <taxon>Pseudomonadales</taxon>
        <taxon>Marinobacteraceae</taxon>
        <taxon>Marinobacter</taxon>
    </lineage>
</organism>
<protein>
    <submittedName>
        <fullName evidence="2">Uncharacterized protein</fullName>
    </submittedName>
</protein>
<keyword evidence="1" id="KW-0472">Membrane</keyword>
<dbReference type="EMBL" id="CP071247">
    <property type="protein sequence ID" value="QSP94473.1"/>
    <property type="molecule type" value="Genomic_DNA"/>
</dbReference>
<keyword evidence="1" id="KW-0812">Transmembrane</keyword>